<dbReference type="InterPro" id="IPR045546">
    <property type="entry name" value="Exportin-T_C"/>
</dbReference>
<dbReference type="GO" id="GO:0071528">
    <property type="term" value="P:tRNA re-export from nucleus"/>
    <property type="evidence" value="ECO:0007669"/>
    <property type="project" value="UniProtKB-UniRule"/>
</dbReference>
<evidence type="ECO:0000256" key="4">
    <source>
        <dbReference type="ARBA" id="ARBA00022490"/>
    </source>
</evidence>
<dbReference type="GO" id="GO:0005643">
    <property type="term" value="C:nuclear pore"/>
    <property type="evidence" value="ECO:0007669"/>
    <property type="project" value="TreeGrafter"/>
</dbReference>
<dbReference type="InterPro" id="IPR013598">
    <property type="entry name" value="Exportin-1/Importin-b-like"/>
</dbReference>
<dbReference type="GO" id="GO:0000049">
    <property type="term" value="F:tRNA binding"/>
    <property type="evidence" value="ECO:0007669"/>
    <property type="project" value="UniProtKB-UniRule"/>
</dbReference>
<keyword evidence="5 10" id="KW-0820">tRNA-binding</keyword>
<feature type="domain" description="Exportin-T C-terminal" evidence="12">
    <location>
        <begin position="336"/>
        <end position="775"/>
    </location>
</feature>
<dbReference type="SUPFAM" id="SSF48371">
    <property type="entry name" value="ARM repeat"/>
    <property type="match status" value="1"/>
</dbReference>
<dbReference type="Pfam" id="PF08389">
    <property type="entry name" value="Xpo1"/>
    <property type="match status" value="1"/>
</dbReference>
<keyword evidence="7 10" id="KW-0539">Nucleus</keyword>
<dbReference type="Proteomes" id="UP000827092">
    <property type="component" value="Unassembled WGS sequence"/>
</dbReference>
<dbReference type="PANTHER" id="PTHR15952">
    <property type="entry name" value="EXPORTIN-T/LOS1"/>
    <property type="match status" value="1"/>
</dbReference>
<dbReference type="InterPro" id="IPR040017">
    <property type="entry name" value="XPOT"/>
</dbReference>
<evidence type="ECO:0000256" key="5">
    <source>
        <dbReference type="ARBA" id="ARBA00022555"/>
    </source>
</evidence>
<organism evidence="13 14">
    <name type="scientific">Oedothorax gibbosus</name>
    <dbReference type="NCBI Taxonomy" id="931172"/>
    <lineage>
        <taxon>Eukaryota</taxon>
        <taxon>Metazoa</taxon>
        <taxon>Ecdysozoa</taxon>
        <taxon>Arthropoda</taxon>
        <taxon>Chelicerata</taxon>
        <taxon>Arachnida</taxon>
        <taxon>Araneae</taxon>
        <taxon>Araneomorphae</taxon>
        <taxon>Entelegynae</taxon>
        <taxon>Araneoidea</taxon>
        <taxon>Linyphiidae</taxon>
        <taxon>Erigoninae</taxon>
        <taxon>Oedothorax</taxon>
    </lineage>
</organism>
<dbReference type="AlphaFoldDB" id="A0AAV6UY78"/>
<evidence type="ECO:0000256" key="3">
    <source>
        <dbReference type="ARBA" id="ARBA00022448"/>
    </source>
</evidence>
<evidence type="ECO:0000256" key="6">
    <source>
        <dbReference type="ARBA" id="ARBA00022884"/>
    </source>
</evidence>
<keyword evidence="6 10" id="KW-0694">RNA-binding</keyword>
<evidence type="ECO:0000256" key="2">
    <source>
        <dbReference type="ARBA" id="ARBA00018928"/>
    </source>
</evidence>
<sequence length="777" mass="87742">MSLKALALFKNGPLMDVACIQGFLDQGNPLARAQAFQYFEQLKESQDGWKMSINLLTGPNKQQEQVKFFCFQVIFHYVKTKYSFADSEQQQHIREFVKHWIQSQSSCSEPDTALIQNKAAQVVCQVFLSDYPSKWPGFFDDLLSALGLGVTATAIYLRIVLAINAEIGDREIPRSQKELDSFTFIKDTIRETCVTKLVDSWHHILVTYQTIKHDVVCLCLDVIGSYIAWIDIGLIANDRFVQVFVTFLSVPTLRESTCDCISQIISKGMDPVAKVKLVESYAAVIKQAGVLNFTGSGDDEDFMVKLSTLVNTMGTAILTSWTKLQKAKDTNGMTIAANAIHDKTELLLKFLSNDDDEVSLAVVEFAREYLQFLKNKASAGAYNGPDSSIVEAILYIVINKYKYDPSTDFSCQDQEDAFFQDYRKSLKILFDNLTMLDLELVFSRTQSMITDTLSRWQSLSYSDVEVGITFLYLLGEAVPNCQGNPISANSDKKAEMHEMLQLLATSGVSRQGHVAVVLLFFETVVRFEKFFAQEPRHIPEILAAFLDDRGLRNKDPHVRSRASYLFYRFIKCLKTLMSSYTEGILTKLQDLLVLSTPLNGVLSSILSPDDQLYIYETAAILIISGNYDSETKLNLLQRLLLPVAETFKTLLEKLPVTSEEQQRREIAKCMNHAIAVTSRTSKAFSNQQTMKVNGCMDVYLQALQIFLGALNLPYEQSVLQSAVRQYLHRMVVCLESEVLPYFPMAAEQLLKSSDIRSIQEFIPLINQLISKFKVSLL</sequence>
<feature type="domain" description="Exportin-1/Importin-beta-like" evidence="11">
    <location>
        <begin position="114"/>
        <end position="261"/>
    </location>
</feature>
<evidence type="ECO:0000259" key="11">
    <source>
        <dbReference type="Pfam" id="PF08389"/>
    </source>
</evidence>
<evidence type="ECO:0000256" key="8">
    <source>
        <dbReference type="ARBA" id="ARBA00029784"/>
    </source>
</evidence>
<dbReference type="Gene3D" id="1.25.10.10">
    <property type="entry name" value="Leucine-rich Repeat Variant"/>
    <property type="match status" value="1"/>
</dbReference>
<comment type="function">
    <text evidence="10">tRNA nucleus export receptor which facilitates tRNA translocation across the nuclear pore complex.</text>
</comment>
<evidence type="ECO:0000313" key="14">
    <source>
        <dbReference type="Proteomes" id="UP000827092"/>
    </source>
</evidence>
<keyword evidence="3 10" id="KW-0813">Transport</keyword>
<gene>
    <name evidence="13" type="ORF">JTE90_018433</name>
</gene>
<comment type="similarity">
    <text evidence="10">Belongs to the exportin family.</text>
</comment>
<evidence type="ECO:0000259" key="12">
    <source>
        <dbReference type="Pfam" id="PF19282"/>
    </source>
</evidence>
<reference evidence="13 14" key="1">
    <citation type="journal article" date="2022" name="Nat. Ecol. Evol.">
        <title>A masculinizing supergene underlies an exaggerated male reproductive morph in a spider.</title>
        <authorList>
            <person name="Hendrickx F."/>
            <person name="De Corte Z."/>
            <person name="Sonet G."/>
            <person name="Van Belleghem S.M."/>
            <person name="Kostlbacher S."/>
            <person name="Vangestel C."/>
        </authorList>
    </citation>
    <scope>NUCLEOTIDE SEQUENCE [LARGE SCALE GENOMIC DNA]</scope>
    <source>
        <strain evidence="13">W744_W776</strain>
    </source>
</reference>
<protein>
    <recommendedName>
        <fullName evidence="2 10">Exportin-T</fullName>
    </recommendedName>
    <alternativeName>
        <fullName evidence="8 10">Exportin(tRNA)</fullName>
    </alternativeName>
    <alternativeName>
        <fullName evidence="9 10">tRNA exportin</fullName>
    </alternativeName>
</protein>
<dbReference type="GO" id="GO:0016363">
    <property type="term" value="C:nuclear matrix"/>
    <property type="evidence" value="ECO:0007669"/>
    <property type="project" value="TreeGrafter"/>
</dbReference>
<dbReference type="GO" id="GO:0005737">
    <property type="term" value="C:cytoplasm"/>
    <property type="evidence" value="ECO:0007669"/>
    <property type="project" value="UniProtKB-SubCell"/>
</dbReference>
<dbReference type="PANTHER" id="PTHR15952:SF11">
    <property type="entry name" value="EXPORTIN-T"/>
    <property type="match status" value="1"/>
</dbReference>
<dbReference type="EMBL" id="JAFNEN010000220">
    <property type="protein sequence ID" value="KAG8189139.1"/>
    <property type="molecule type" value="Genomic_DNA"/>
</dbReference>
<dbReference type="GO" id="GO:0031267">
    <property type="term" value="F:small GTPase binding"/>
    <property type="evidence" value="ECO:0007669"/>
    <property type="project" value="InterPro"/>
</dbReference>
<comment type="caution">
    <text evidence="13">The sequence shown here is derived from an EMBL/GenBank/DDBJ whole genome shotgun (WGS) entry which is preliminary data.</text>
</comment>
<evidence type="ECO:0000256" key="10">
    <source>
        <dbReference type="RuleBase" id="RU366037"/>
    </source>
</evidence>
<evidence type="ECO:0000256" key="9">
    <source>
        <dbReference type="ARBA" id="ARBA00032199"/>
    </source>
</evidence>
<evidence type="ECO:0000313" key="13">
    <source>
        <dbReference type="EMBL" id="KAG8189139.1"/>
    </source>
</evidence>
<dbReference type="InterPro" id="IPR011989">
    <property type="entry name" value="ARM-like"/>
</dbReference>
<dbReference type="Pfam" id="PF19282">
    <property type="entry name" value="Exportin-T"/>
    <property type="match status" value="1"/>
</dbReference>
<accession>A0AAV6UY78</accession>
<keyword evidence="4 10" id="KW-0963">Cytoplasm</keyword>
<keyword evidence="14" id="KW-1185">Reference proteome</keyword>
<evidence type="ECO:0000256" key="1">
    <source>
        <dbReference type="ARBA" id="ARBA00004496"/>
    </source>
</evidence>
<name>A0AAV6UY78_9ARAC</name>
<proteinExistence type="inferred from homology"/>
<dbReference type="InterPro" id="IPR016024">
    <property type="entry name" value="ARM-type_fold"/>
</dbReference>
<evidence type="ECO:0000256" key="7">
    <source>
        <dbReference type="ARBA" id="ARBA00023242"/>
    </source>
</evidence>
<comment type="subcellular location">
    <subcellularLocation>
        <location evidence="1 10">Cytoplasm</location>
    </subcellularLocation>
    <subcellularLocation>
        <location evidence="10">Nucleus</location>
    </subcellularLocation>
    <text evidence="10">Shuttles between the nucleus and the cytoplasm.</text>
</comment>